<accession>A0A3P7S8P5</accession>
<organism evidence="1 2">
    <name type="scientific">Haemonchus placei</name>
    <name type="common">Barber's pole worm</name>
    <dbReference type="NCBI Taxonomy" id="6290"/>
    <lineage>
        <taxon>Eukaryota</taxon>
        <taxon>Metazoa</taxon>
        <taxon>Ecdysozoa</taxon>
        <taxon>Nematoda</taxon>
        <taxon>Chromadorea</taxon>
        <taxon>Rhabditida</taxon>
        <taxon>Rhabditina</taxon>
        <taxon>Rhabditomorpha</taxon>
        <taxon>Strongyloidea</taxon>
        <taxon>Trichostrongylidae</taxon>
        <taxon>Haemonchus</taxon>
    </lineage>
</organism>
<dbReference type="Proteomes" id="UP000268014">
    <property type="component" value="Unassembled WGS sequence"/>
</dbReference>
<name>A0A3P7S8P5_HAEPC</name>
<gene>
    <name evidence="1" type="ORF">HPLM_LOCUS19</name>
</gene>
<reference evidence="1 2" key="1">
    <citation type="submission" date="2018-11" db="EMBL/GenBank/DDBJ databases">
        <authorList>
            <consortium name="Pathogen Informatics"/>
        </authorList>
    </citation>
    <scope>NUCLEOTIDE SEQUENCE [LARGE SCALE GENOMIC DNA]</scope>
    <source>
        <strain evidence="1 2">MHpl1</strain>
    </source>
</reference>
<dbReference type="AlphaFoldDB" id="A0A3P7S8P5"/>
<evidence type="ECO:0000313" key="2">
    <source>
        <dbReference type="Proteomes" id="UP000268014"/>
    </source>
</evidence>
<sequence length="48" mass="5309">MPEGSSFKLLYCCLCIDGNFDLAISKFDDGKSSLQRRPVSIPIVLFSP</sequence>
<proteinExistence type="predicted"/>
<dbReference type="EMBL" id="UZAF01000009">
    <property type="protein sequence ID" value="VDO04106.1"/>
    <property type="molecule type" value="Genomic_DNA"/>
</dbReference>
<evidence type="ECO:0000313" key="1">
    <source>
        <dbReference type="EMBL" id="VDO04106.1"/>
    </source>
</evidence>
<protein>
    <submittedName>
        <fullName evidence="1">Uncharacterized protein</fullName>
    </submittedName>
</protein>
<keyword evidence="2" id="KW-1185">Reference proteome</keyword>